<dbReference type="EMBL" id="GL891304">
    <property type="protein sequence ID" value="EGO57789.1"/>
    <property type="molecule type" value="Genomic_DNA"/>
</dbReference>
<reference evidence="12" key="1">
    <citation type="journal article" date="2011" name="Genetics">
        <title>Massive changes in genome architecture accompany the transition to self-fertility in the filamentous fungus Neurospora tetrasperma.</title>
        <authorList>
            <person name="Ellison C.E."/>
            <person name="Stajich J.E."/>
            <person name="Jacobson D.J."/>
            <person name="Natvig D.O."/>
            <person name="Lapidus A."/>
            <person name="Foster B."/>
            <person name="Aerts A."/>
            <person name="Riley R."/>
            <person name="Lindquist E.A."/>
            <person name="Grigoriev I.V."/>
            <person name="Taylor J.W."/>
        </authorList>
    </citation>
    <scope>NUCLEOTIDE SEQUENCE [LARGE SCALE GENOMIC DNA]</scope>
    <source>
        <strain evidence="12">FGSC 2508 / P0657</strain>
    </source>
</reference>
<dbReference type="RefSeq" id="XP_009850881.1">
    <property type="nucleotide sequence ID" value="XM_009852579.1"/>
</dbReference>
<comment type="subcellular location">
    <subcellularLocation>
        <location evidence="2">Nucleus</location>
        <location evidence="2">Nucleolus</location>
    </subcellularLocation>
</comment>
<dbReference type="HOGENOM" id="CLU_066912_0_0_1"/>
<dbReference type="KEGG" id="nte:NEUTE1DRAFT146314"/>
<evidence type="ECO:0000256" key="1">
    <source>
        <dbReference type="ARBA" id="ARBA00002773"/>
    </source>
</evidence>
<name>F8MMB5_NEUT8</name>
<feature type="compositionally biased region" description="Acidic residues" evidence="10">
    <location>
        <begin position="255"/>
        <end position="269"/>
    </location>
</feature>
<dbReference type="InterPro" id="IPR019310">
    <property type="entry name" value="Efg1"/>
</dbReference>
<dbReference type="GO" id="GO:0005730">
    <property type="term" value="C:nucleolus"/>
    <property type="evidence" value="ECO:0007669"/>
    <property type="project" value="UniProtKB-SubCell"/>
</dbReference>
<feature type="coiled-coil region" evidence="9">
    <location>
        <begin position="53"/>
        <end position="144"/>
    </location>
</feature>
<evidence type="ECO:0000313" key="12">
    <source>
        <dbReference type="Proteomes" id="UP000008065"/>
    </source>
</evidence>
<evidence type="ECO:0000256" key="9">
    <source>
        <dbReference type="SAM" id="Coils"/>
    </source>
</evidence>
<dbReference type="AlphaFoldDB" id="F8MMB5"/>
<keyword evidence="6" id="KW-0698">rRNA processing</keyword>
<comment type="function">
    <text evidence="1">Involved in rRNA processing.</text>
</comment>
<dbReference type="GO" id="GO:0030688">
    <property type="term" value="C:preribosome, small subunit precursor"/>
    <property type="evidence" value="ECO:0007669"/>
    <property type="project" value="TreeGrafter"/>
</dbReference>
<accession>F8MMB5</accession>
<dbReference type="InterPro" id="IPR050786">
    <property type="entry name" value="EFG1_rRNA-proc"/>
</dbReference>
<evidence type="ECO:0000256" key="3">
    <source>
        <dbReference type="ARBA" id="ARBA00006916"/>
    </source>
</evidence>
<sequence length="269" mass="31351">MGKRSYEEAEGSNADGQEQNQPQKRNRNPHNRFNPKNIAKRQKTTQKINDGNLSQIKKRVRAIERLLEHKNEKLPANVRNDLERELQAHKQRIADESDRKLRSKMISKYHMVRFFERKKAMRLAKQLMKQLDETKDEAEIARLKADLHIAEVDLDYALYHPHMETYISLYPKPKDEAAEKDEKSSAAHHLHSSRPPMWTTIEKARQEGKSALEKIRDRRPERDFSKPTSKKTANKSSSQSEERPAKGKYGKTEEESASESDDGGFFEED</sequence>
<gene>
    <name evidence="11" type="ORF">NEUTE1DRAFT_146314</name>
</gene>
<keyword evidence="8" id="KW-0539">Nucleus</keyword>
<evidence type="ECO:0000256" key="5">
    <source>
        <dbReference type="ARBA" id="ARBA00019827"/>
    </source>
</evidence>
<dbReference type="PANTHER" id="PTHR33911">
    <property type="entry name" value="RRNA-PROCESSING PROTEIN EFG1"/>
    <property type="match status" value="1"/>
</dbReference>
<feature type="compositionally biased region" description="Polar residues" evidence="10">
    <location>
        <begin position="14"/>
        <end position="23"/>
    </location>
</feature>
<dbReference type="VEuPathDB" id="FungiDB:NEUTE1DRAFT_146314"/>
<keyword evidence="12" id="KW-1185">Reference proteome</keyword>
<evidence type="ECO:0000256" key="7">
    <source>
        <dbReference type="ARBA" id="ARBA00023054"/>
    </source>
</evidence>
<proteinExistence type="inferred from homology"/>
<evidence type="ECO:0000256" key="10">
    <source>
        <dbReference type="SAM" id="MobiDB-lite"/>
    </source>
</evidence>
<dbReference type="GeneID" id="20826682"/>
<feature type="compositionally biased region" description="Basic and acidic residues" evidence="10">
    <location>
        <begin position="240"/>
        <end position="254"/>
    </location>
</feature>
<feature type="region of interest" description="Disordered" evidence="10">
    <location>
        <begin position="177"/>
        <end position="269"/>
    </location>
</feature>
<dbReference type="GO" id="GO:0000462">
    <property type="term" value="P:maturation of SSU-rRNA from tricistronic rRNA transcript (SSU-rRNA, 5.8S rRNA, LSU-rRNA)"/>
    <property type="evidence" value="ECO:0007669"/>
    <property type="project" value="TreeGrafter"/>
</dbReference>
<keyword evidence="7 9" id="KW-0175">Coiled coil</keyword>
<feature type="compositionally biased region" description="Basic and acidic residues" evidence="10">
    <location>
        <begin position="202"/>
        <end position="225"/>
    </location>
</feature>
<evidence type="ECO:0000256" key="2">
    <source>
        <dbReference type="ARBA" id="ARBA00004604"/>
    </source>
</evidence>
<evidence type="ECO:0000313" key="11">
    <source>
        <dbReference type="EMBL" id="EGO57789.1"/>
    </source>
</evidence>
<dbReference type="Pfam" id="PF10153">
    <property type="entry name" value="Efg1"/>
    <property type="match status" value="1"/>
</dbReference>
<organism evidence="11 12">
    <name type="scientific">Neurospora tetrasperma (strain FGSC 2508 / ATCC MYA-4615 / P0657)</name>
    <dbReference type="NCBI Taxonomy" id="510951"/>
    <lineage>
        <taxon>Eukaryota</taxon>
        <taxon>Fungi</taxon>
        <taxon>Dikarya</taxon>
        <taxon>Ascomycota</taxon>
        <taxon>Pezizomycotina</taxon>
        <taxon>Sordariomycetes</taxon>
        <taxon>Sordariomycetidae</taxon>
        <taxon>Sordariales</taxon>
        <taxon>Sordariaceae</taxon>
        <taxon>Neurospora</taxon>
    </lineage>
</organism>
<protein>
    <recommendedName>
        <fullName evidence="4">rRNA-processing protein EFG1</fullName>
    </recommendedName>
    <alternativeName>
        <fullName evidence="5">rRNA-processing protein efg1</fullName>
    </alternativeName>
</protein>
<evidence type="ECO:0000256" key="6">
    <source>
        <dbReference type="ARBA" id="ARBA00022552"/>
    </source>
</evidence>
<dbReference type="Proteomes" id="UP000008065">
    <property type="component" value="Unassembled WGS sequence"/>
</dbReference>
<feature type="region of interest" description="Disordered" evidence="10">
    <location>
        <begin position="1"/>
        <end position="53"/>
    </location>
</feature>
<dbReference type="PANTHER" id="PTHR33911:SF1">
    <property type="entry name" value="RRNA-PROCESSING PROTEIN EFG1"/>
    <property type="match status" value="1"/>
</dbReference>
<evidence type="ECO:0000256" key="8">
    <source>
        <dbReference type="ARBA" id="ARBA00023242"/>
    </source>
</evidence>
<dbReference type="OrthoDB" id="47732at2759"/>
<evidence type="ECO:0000256" key="4">
    <source>
        <dbReference type="ARBA" id="ARBA00018689"/>
    </source>
</evidence>
<comment type="similarity">
    <text evidence="3">Belongs to the EFG1 family.</text>
</comment>